<dbReference type="PANTHER" id="PTHR21485">
    <property type="entry name" value="HAD SUPERFAMILY MEMBERS CMAS AND KDSC"/>
    <property type="match status" value="1"/>
</dbReference>
<dbReference type="GO" id="GO:0016779">
    <property type="term" value="F:nucleotidyltransferase activity"/>
    <property type="evidence" value="ECO:0007669"/>
    <property type="project" value="UniProtKB-KW"/>
</dbReference>
<proteinExistence type="predicted"/>
<keyword evidence="1" id="KW-0548">Nucleotidyltransferase</keyword>
<name>A0ABS9A078_9GAMM</name>
<dbReference type="InterPro" id="IPR029044">
    <property type="entry name" value="Nucleotide-diphossugar_trans"/>
</dbReference>
<gene>
    <name evidence="1" type="primary">pseF</name>
    <name evidence="1" type="ORF">HOP53_05170</name>
</gene>
<keyword evidence="2" id="KW-1185">Reference proteome</keyword>
<dbReference type="RefSeq" id="WP_234269017.1">
    <property type="nucleotide sequence ID" value="NZ_JABFTX010000001.1"/>
</dbReference>
<reference evidence="1 2" key="1">
    <citation type="journal article" date="2021" name="Front. Microbiol.">
        <title>Aerobic Denitrification and Heterotrophic Sulfur Oxidation in the Genus Halomonas Revealed by Six Novel Species Characterizations and Genome-Based Analysis.</title>
        <authorList>
            <person name="Wang L."/>
            <person name="Shao Z."/>
        </authorList>
    </citation>
    <scope>NUCLEOTIDE SEQUENCE [LARGE SCALE GENOMIC DNA]</scope>
    <source>
        <strain evidence="1 2">MCCC 1A11081</strain>
    </source>
</reference>
<protein>
    <submittedName>
        <fullName evidence="1">Pseudaminic acid cytidylyltransferase</fullName>
        <ecNumber evidence="1">2.7.7.81</ecNumber>
    </submittedName>
</protein>
<dbReference type="EMBL" id="JABFTX010000001">
    <property type="protein sequence ID" value="MCE8002223.1"/>
    <property type="molecule type" value="Genomic_DNA"/>
</dbReference>
<keyword evidence="1" id="KW-0808">Transferase</keyword>
<dbReference type="EC" id="2.7.7.81" evidence="1"/>
<dbReference type="Gene3D" id="3.90.550.10">
    <property type="entry name" value="Spore Coat Polysaccharide Biosynthesis Protein SpsA, Chain A"/>
    <property type="match status" value="1"/>
</dbReference>
<dbReference type="NCBIfam" id="TIGR03584">
    <property type="entry name" value="PseF"/>
    <property type="match status" value="1"/>
</dbReference>
<dbReference type="PANTHER" id="PTHR21485:SF6">
    <property type="entry name" value="N-ACYLNEURAMINATE CYTIDYLYLTRANSFERASE-RELATED"/>
    <property type="match status" value="1"/>
</dbReference>
<dbReference type="SUPFAM" id="SSF53448">
    <property type="entry name" value="Nucleotide-diphospho-sugar transferases"/>
    <property type="match status" value="1"/>
</dbReference>
<accession>A0ABS9A078</accession>
<dbReference type="Proteomes" id="UP001320168">
    <property type="component" value="Unassembled WGS sequence"/>
</dbReference>
<dbReference type="InterPro" id="IPR003329">
    <property type="entry name" value="Cytidylyl_trans"/>
</dbReference>
<sequence>MSDNAPSGSVVVIPARGGSKRIPRKNIKPFAGKPMIAWSIEAALASGCFDRVLVSTDDEEIATVASEWGAEVPFRRPAELSDDHTGTIPVIAHAIEWLREQGEAPTAVCCLYATAPFVQQEDLRRGYESLQKGEEVDYAFSVTSYAFPIQRALRLTPQGRVAMFQPENFHTRSQDLEEAWHDAGQFYWGLSDAWLDGRPVFSERAVPVFLPRHRVQDIDTPEDWQRAEWLFKAWQAEQGKKAL</sequence>
<evidence type="ECO:0000313" key="1">
    <source>
        <dbReference type="EMBL" id="MCE8002223.1"/>
    </source>
</evidence>
<comment type="caution">
    <text evidence="1">The sequence shown here is derived from an EMBL/GenBank/DDBJ whole genome shotgun (WGS) entry which is preliminary data.</text>
</comment>
<dbReference type="InterPro" id="IPR050793">
    <property type="entry name" value="CMP-NeuNAc_synthase"/>
</dbReference>
<dbReference type="Pfam" id="PF02348">
    <property type="entry name" value="CTP_transf_3"/>
    <property type="match status" value="1"/>
</dbReference>
<dbReference type="InterPro" id="IPR020039">
    <property type="entry name" value="PseF"/>
</dbReference>
<evidence type="ECO:0000313" key="2">
    <source>
        <dbReference type="Proteomes" id="UP001320168"/>
    </source>
</evidence>
<dbReference type="CDD" id="cd02513">
    <property type="entry name" value="CMP-NeuAc_Synthase"/>
    <property type="match status" value="1"/>
</dbReference>
<organism evidence="1 2">
    <name type="scientific">Billgrantia ethanolica</name>
    <dbReference type="NCBI Taxonomy" id="2733486"/>
    <lineage>
        <taxon>Bacteria</taxon>
        <taxon>Pseudomonadati</taxon>
        <taxon>Pseudomonadota</taxon>
        <taxon>Gammaproteobacteria</taxon>
        <taxon>Oceanospirillales</taxon>
        <taxon>Halomonadaceae</taxon>
        <taxon>Billgrantia</taxon>
    </lineage>
</organism>